<dbReference type="SUPFAM" id="SSF56176">
    <property type="entry name" value="FAD-binding/transporter-associated domain-like"/>
    <property type="match status" value="1"/>
</dbReference>
<dbReference type="EMBL" id="SZON01003526">
    <property type="protein sequence ID" value="TKI79738.1"/>
    <property type="molecule type" value="Genomic_DNA"/>
</dbReference>
<feature type="non-terminal residue" evidence="2">
    <location>
        <position position="69"/>
    </location>
</feature>
<dbReference type="InterPro" id="IPR036318">
    <property type="entry name" value="FAD-bd_PCMH-like_sf"/>
</dbReference>
<dbReference type="GO" id="GO:0008720">
    <property type="term" value="F:D-lactate dehydrogenase (NAD+) activity"/>
    <property type="evidence" value="ECO:0007669"/>
    <property type="project" value="TreeGrafter"/>
</dbReference>
<keyword evidence="1" id="KW-0560">Oxidoreductase</keyword>
<dbReference type="Gene3D" id="3.30.43.10">
    <property type="entry name" value="Uridine Diphospho-n-acetylenolpyruvylglucosamine Reductase, domain 2"/>
    <property type="match status" value="1"/>
</dbReference>
<accession>A0A4U2ZXT6</accession>
<proteinExistence type="predicted"/>
<gene>
    <name evidence="2" type="ORF">FC699_35635</name>
</gene>
<name>A0A4U2ZXT6_9BACI</name>
<dbReference type="GO" id="GO:1903457">
    <property type="term" value="P:lactate catabolic process"/>
    <property type="evidence" value="ECO:0007669"/>
    <property type="project" value="TreeGrafter"/>
</dbReference>
<dbReference type="PANTHER" id="PTHR11748:SF111">
    <property type="entry name" value="D-LACTATE DEHYDROGENASE, MITOCHONDRIAL-RELATED"/>
    <property type="match status" value="1"/>
</dbReference>
<evidence type="ECO:0000313" key="3">
    <source>
        <dbReference type="Proteomes" id="UP000305222"/>
    </source>
</evidence>
<dbReference type="GO" id="GO:0050660">
    <property type="term" value="F:flavin adenine dinucleotide binding"/>
    <property type="evidence" value="ECO:0007669"/>
    <property type="project" value="InterPro"/>
</dbReference>
<dbReference type="GO" id="GO:0004458">
    <property type="term" value="F:D-lactate dehydrogenase (cytochrome) activity"/>
    <property type="evidence" value="ECO:0007669"/>
    <property type="project" value="TreeGrafter"/>
</dbReference>
<protein>
    <submittedName>
        <fullName evidence="2">FAD-binding oxidoreductase</fullName>
    </submittedName>
</protein>
<dbReference type="PANTHER" id="PTHR11748">
    <property type="entry name" value="D-LACTATE DEHYDROGENASE"/>
    <property type="match status" value="1"/>
</dbReference>
<organism evidence="2 3">
    <name type="scientific">Bacillus wiedmannii</name>
    <dbReference type="NCBI Taxonomy" id="1890302"/>
    <lineage>
        <taxon>Bacteria</taxon>
        <taxon>Bacillati</taxon>
        <taxon>Bacillota</taxon>
        <taxon>Bacilli</taxon>
        <taxon>Bacillales</taxon>
        <taxon>Bacillaceae</taxon>
        <taxon>Bacillus</taxon>
        <taxon>Bacillus cereus group</taxon>
    </lineage>
</organism>
<sequence>MEITVERLVNELKGVLPEDRVVVNTTVRELHSKDESYHTSSLPDVVVFPKTTEEVSRIMEVASEHKKPV</sequence>
<dbReference type="Proteomes" id="UP000305222">
    <property type="component" value="Unassembled WGS sequence"/>
</dbReference>
<evidence type="ECO:0000313" key="2">
    <source>
        <dbReference type="EMBL" id="TKI79738.1"/>
    </source>
</evidence>
<reference evidence="2 3" key="1">
    <citation type="journal article" date="2019" name="Environ. Microbiol.">
        <title>An active ?-lactamase is a part of an orchestrated cell wall stress resistance network of Bacillus subtilis and related rhizosphere species.</title>
        <authorList>
            <person name="Bucher T."/>
            <person name="Keren-Paz A."/>
            <person name="Hausser J."/>
            <person name="Olender T."/>
            <person name="Cytryn E."/>
            <person name="Kolodkin-Gal I."/>
        </authorList>
    </citation>
    <scope>NUCLEOTIDE SEQUENCE [LARGE SCALE GENOMIC DNA]</scope>
    <source>
        <strain evidence="2 3">I5</strain>
    </source>
</reference>
<dbReference type="AlphaFoldDB" id="A0A4U2ZXT6"/>
<comment type="caution">
    <text evidence="2">The sequence shown here is derived from an EMBL/GenBank/DDBJ whole genome shotgun (WGS) entry which is preliminary data.</text>
</comment>
<dbReference type="InterPro" id="IPR016167">
    <property type="entry name" value="FAD-bd_PCMH_sub1"/>
</dbReference>
<evidence type="ECO:0000256" key="1">
    <source>
        <dbReference type="ARBA" id="ARBA00023002"/>
    </source>
</evidence>